<evidence type="ECO:0000313" key="2">
    <source>
        <dbReference type="EMBL" id="CAG4959322.1"/>
    </source>
</evidence>
<evidence type="ECO:0000256" key="1">
    <source>
        <dbReference type="SAM" id="MobiDB-lite"/>
    </source>
</evidence>
<dbReference type="AlphaFoldDB" id="A0A8S3WGP2"/>
<accession>A0A8S3WGP2</accession>
<reference evidence="2" key="1">
    <citation type="submission" date="2021-04" db="EMBL/GenBank/DDBJ databases">
        <authorList>
            <person name="Tunstrom K."/>
        </authorList>
    </citation>
    <scope>NUCLEOTIDE SEQUENCE</scope>
</reference>
<comment type="caution">
    <text evidence="2">The sequence shown here is derived from an EMBL/GenBank/DDBJ whole genome shotgun (WGS) entry which is preliminary data.</text>
</comment>
<protein>
    <submittedName>
        <fullName evidence="2">(apollo) hypothetical protein</fullName>
    </submittedName>
</protein>
<gene>
    <name evidence="2" type="ORF">PAPOLLO_LOCUS6142</name>
</gene>
<dbReference type="EMBL" id="CAJQZP010000393">
    <property type="protein sequence ID" value="CAG4959322.1"/>
    <property type="molecule type" value="Genomic_DNA"/>
</dbReference>
<evidence type="ECO:0000313" key="3">
    <source>
        <dbReference type="Proteomes" id="UP000691718"/>
    </source>
</evidence>
<organism evidence="2 3">
    <name type="scientific">Parnassius apollo</name>
    <name type="common">Apollo butterfly</name>
    <name type="synonym">Papilio apollo</name>
    <dbReference type="NCBI Taxonomy" id="110799"/>
    <lineage>
        <taxon>Eukaryota</taxon>
        <taxon>Metazoa</taxon>
        <taxon>Ecdysozoa</taxon>
        <taxon>Arthropoda</taxon>
        <taxon>Hexapoda</taxon>
        <taxon>Insecta</taxon>
        <taxon>Pterygota</taxon>
        <taxon>Neoptera</taxon>
        <taxon>Endopterygota</taxon>
        <taxon>Lepidoptera</taxon>
        <taxon>Glossata</taxon>
        <taxon>Ditrysia</taxon>
        <taxon>Papilionoidea</taxon>
        <taxon>Papilionidae</taxon>
        <taxon>Parnassiinae</taxon>
        <taxon>Parnassini</taxon>
        <taxon>Parnassius</taxon>
        <taxon>Parnassius</taxon>
    </lineage>
</organism>
<feature type="region of interest" description="Disordered" evidence="1">
    <location>
        <begin position="633"/>
        <end position="683"/>
    </location>
</feature>
<keyword evidence="3" id="KW-1185">Reference proteome</keyword>
<dbReference type="Proteomes" id="UP000691718">
    <property type="component" value="Unassembled WGS sequence"/>
</dbReference>
<sequence>MVDIRDKKSRRLVVVCERGGRMGLVFPLERGGLARRGARSADWARDAACLRACLSHLHTLAGNEAIPPTPSESLETALFCRWERLNKESKGSLTSHSYSKRQLRYLCRVARELLNYKKLLVYEDQSTFRANLIQAITEQLEPIEDLIHILAIALDQARDAYINNFQAKTVGEFDRELTVYRSKKWNKLKDYYDASSACLIDAVRRDPELRREDLKDEANLMKNVLLWLHKGAKEDKKYLGPVLRPYLDGLFNVSMENSWFLEDFDASRCEMEYEGLGEYCMGVHNGEIEPCMGLLDAAKKFTWAKAMVDFLERYRHIEFRLVFPTGEGLAVSYAAKLPSRREHSSARILTLSRRDKAEAKIRLATRCVLGAFNSALVGDRRHIGRHESSEEILKSVKSGNFWRNNTKPDIIPVNSHQDASSLDNIPRVVRRSRRNRPPTSYGFPEITIIDQSDTKTLRRKYHTLRNLVYTEPVENIKELKRRPRSAGSTVKNKEAMSRPSILETLDFINSVKDALYVEESGTSDAEDVAWSWCDEWVLGHCAPLSTLAARGGGALHLALADLVPALLQRARFTILQELCSFLGESSEGALFALHRLARAARSRSSERATNSWKLPEASVIEKEAPQRYKSRPLDYVSGDEAPQPPPLPRNASKSKQIGITDNEEPDTENLDLNAENHTTNENENLHREKIIAIDEMFAKALEYFANTNPTERQFIPKQRSSKKLSKIVDYVNNILLPQYINSEIEFKTFQNLVYCAAWTSAKLNGAKIEIAIQVDNPLGPEKQKKYNKPKWEQRLENKVSELRAKIARLTQYINGNRGQKINQTRKFYT</sequence>
<proteinExistence type="predicted"/>
<name>A0A8S3WGP2_PARAO</name>
<dbReference type="OrthoDB" id="5948335at2759"/>